<dbReference type="InterPro" id="IPR054416">
    <property type="entry name" value="GST_UstS-like_C"/>
</dbReference>
<gene>
    <name evidence="3" type="ORF">B0H17DRAFT_1198308</name>
</gene>
<evidence type="ECO:0000259" key="2">
    <source>
        <dbReference type="Pfam" id="PF22041"/>
    </source>
</evidence>
<feature type="domain" description="GST N-terminal" evidence="1">
    <location>
        <begin position="20"/>
        <end position="96"/>
    </location>
</feature>
<evidence type="ECO:0008006" key="5">
    <source>
        <dbReference type="Google" id="ProtNLM"/>
    </source>
</evidence>
<evidence type="ECO:0000313" key="4">
    <source>
        <dbReference type="Proteomes" id="UP001221757"/>
    </source>
</evidence>
<sequence>MSIKPIIFYDIPSTAPECAWSPSTWKTRYSLNFKGLFYETTWVEYPDIVELCKAIGAEPSMIEQDGSPYYSLPVIHDPNTGAIVSDSARIADYLDAAYPNTPKLIPAGTHTLQESFRVAAYNATRQHLRPYVIPAVAGILRPRSKEYYVRTREEHFNKKLADVVPTGEAHEAAWKEVEAGYNRIKGWMRDGDNFVMGDTISFADFVIAGDLQWCMKGFGADSDKWKDMLRWDGGRWAKLLDDLKKYEGPVEDIA</sequence>
<dbReference type="Pfam" id="PF22041">
    <property type="entry name" value="GST_C_7"/>
    <property type="match status" value="1"/>
</dbReference>
<dbReference type="SUPFAM" id="SSF47616">
    <property type="entry name" value="GST C-terminal domain-like"/>
    <property type="match status" value="1"/>
</dbReference>
<dbReference type="Gene3D" id="1.20.1050.10">
    <property type="match status" value="1"/>
</dbReference>
<dbReference type="AlphaFoldDB" id="A0AAD7DPC1"/>
<dbReference type="SUPFAM" id="SSF52833">
    <property type="entry name" value="Thioredoxin-like"/>
    <property type="match status" value="1"/>
</dbReference>
<dbReference type="Pfam" id="PF13409">
    <property type="entry name" value="GST_N_2"/>
    <property type="match status" value="1"/>
</dbReference>
<accession>A0AAD7DPC1</accession>
<evidence type="ECO:0000313" key="3">
    <source>
        <dbReference type="EMBL" id="KAJ7695987.1"/>
    </source>
</evidence>
<keyword evidence="4" id="KW-1185">Reference proteome</keyword>
<proteinExistence type="predicted"/>
<protein>
    <recommendedName>
        <fullName evidence="5">GST N-terminal domain-containing protein</fullName>
    </recommendedName>
</protein>
<feature type="domain" description="Glutathione S-transferase UstS-like C-terminal" evidence="2">
    <location>
        <begin position="111"/>
        <end position="246"/>
    </location>
</feature>
<organism evidence="3 4">
    <name type="scientific">Mycena rosella</name>
    <name type="common">Pink bonnet</name>
    <name type="synonym">Agaricus rosellus</name>
    <dbReference type="NCBI Taxonomy" id="1033263"/>
    <lineage>
        <taxon>Eukaryota</taxon>
        <taxon>Fungi</taxon>
        <taxon>Dikarya</taxon>
        <taxon>Basidiomycota</taxon>
        <taxon>Agaricomycotina</taxon>
        <taxon>Agaricomycetes</taxon>
        <taxon>Agaricomycetidae</taxon>
        <taxon>Agaricales</taxon>
        <taxon>Marasmiineae</taxon>
        <taxon>Mycenaceae</taxon>
        <taxon>Mycena</taxon>
    </lineage>
</organism>
<dbReference type="InterPro" id="IPR036249">
    <property type="entry name" value="Thioredoxin-like_sf"/>
</dbReference>
<comment type="caution">
    <text evidence="3">The sequence shown here is derived from an EMBL/GenBank/DDBJ whole genome shotgun (WGS) entry which is preliminary data.</text>
</comment>
<dbReference type="InterPro" id="IPR036282">
    <property type="entry name" value="Glutathione-S-Trfase_C_sf"/>
</dbReference>
<dbReference type="InterPro" id="IPR004045">
    <property type="entry name" value="Glutathione_S-Trfase_N"/>
</dbReference>
<evidence type="ECO:0000259" key="1">
    <source>
        <dbReference type="Pfam" id="PF13409"/>
    </source>
</evidence>
<dbReference type="EMBL" id="JARKIE010000036">
    <property type="protein sequence ID" value="KAJ7695987.1"/>
    <property type="molecule type" value="Genomic_DNA"/>
</dbReference>
<dbReference type="Proteomes" id="UP001221757">
    <property type="component" value="Unassembled WGS sequence"/>
</dbReference>
<name>A0AAD7DPC1_MYCRO</name>
<reference evidence="3" key="1">
    <citation type="submission" date="2023-03" db="EMBL/GenBank/DDBJ databases">
        <title>Massive genome expansion in bonnet fungi (Mycena s.s.) driven by repeated elements and novel gene families across ecological guilds.</title>
        <authorList>
            <consortium name="Lawrence Berkeley National Laboratory"/>
            <person name="Harder C.B."/>
            <person name="Miyauchi S."/>
            <person name="Viragh M."/>
            <person name="Kuo A."/>
            <person name="Thoen E."/>
            <person name="Andreopoulos B."/>
            <person name="Lu D."/>
            <person name="Skrede I."/>
            <person name="Drula E."/>
            <person name="Henrissat B."/>
            <person name="Morin E."/>
            <person name="Kohler A."/>
            <person name="Barry K."/>
            <person name="LaButti K."/>
            <person name="Morin E."/>
            <person name="Salamov A."/>
            <person name="Lipzen A."/>
            <person name="Mereny Z."/>
            <person name="Hegedus B."/>
            <person name="Baldrian P."/>
            <person name="Stursova M."/>
            <person name="Weitz H."/>
            <person name="Taylor A."/>
            <person name="Grigoriev I.V."/>
            <person name="Nagy L.G."/>
            <person name="Martin F."/>
            <person name="Kauserud H."/>
        </authorList>
    </citation>
    <scope>NUCLEOTIDE SEQUENCE</scope>
    <source>
        <strain evidence="3">CBHHK067</strain>
    </source>
</reference>
<dbReference type="Gene3D" id="3.40.30.10">
    <property type="entry name" value="Glutaredoxin"/>
    <property type="match status" value="1"/>
</dbReference>